<keyword evidence="6" id="KW-1185">Reference proteome</keyword>
<dbReference type="InterPro" id="IPR010230">
    <property type="entry name" value="FeS-cluster_ATPase_SufC"/>
</dbReference>
<dbReference type="EMBL" id="JACSQB010000064">
    <property type="protein sequence ID" value="MBD8047203.1"/>
    <property type="molecule type" value="Genomic_DNA"/>
</dbReference>
<dbReference type="InterPro" id="IPR003593">
    <property type="entry name" value="AAA+_ATPase"/>
</dbReference>
<accession>A0ABR8YSH0</accession>
<sequence>MSEKLLKINNLHSKVEDKEILKGLDLEINKGEVHVIMGPNGAGKSTLANTLMSHPKYKISEGYIEFEGEIINNLGPDEKAKRGIFLSFQYPEEIPGITVENFLRTSKAAVSGKFVKMMGFKKELKEKMSMLKMDESYADRYLNVGFSGGEKKKNEILQMAILEPKLAILDETDSGLDVDAVKVVSEGVKMLLDGNKSILIITHHNNILEHLKPNFVHILVDGKIVKTGGPELAEEIQLNGYEAYK</sequence>
<dbReference type="Pfam" id="PF00005">
    <property type="entry name" value="ABC_tran"/>
    <property type="match status" value="1"/>
</dbReference>
<dbReference type="PROSITE" id="PS50893">
    <property type="entry name" value="ABC_TRANSPORTER_2"/>
    <property type="match status" value="1"/>
</dbReference>
<feature type="domain" description="ABC transporter" evidence="4">
    <location>
        <begin position="6"/>
        <end position="243"/>
    </location>
</feature>
<protein>
    <submittedName>
        <fullName evidence="5">Fe-S cluster assembly ATPase SufC</fullName>
    </submittedName>
</protein>
<dbReference type="Gene3D" id="3.40.50.300">
    <property type="entry name" value="P-loop containing nucleotide triphosphate hydrolases"/>
    <property type="match status" value="1"/>
</dbReference>
<dbReference type="SUPFAM" id="SSF52540">
    <property type="entry name" value="P-loop containing nucleoside triphosphate hydrolases"/>
    <property type="match status" value="1"/>
</dbReference>
<dbReference type="InterPro" id="IPR017871">
    <property type="entry name" value="ABC_transporter-like_CS"/>
</dbReference>
<dbReference type="PANTHER" id="PTHR43204">
    <property type="entry name" value="ABC TRANSPORTER I FAMILY MEMBER 6, CHLOROPLASTIC"/>
    <property type="match status" value="1"/>
</dbReference>
<proteinExistence type="inferred from homology"/>
<keyword evidence="3" id="KW-0067">ATP-binding</keyword>
<dbReference type="InterPro" id="IPR027417">
    <property type="entry name" value="P-loop_NTPase"/>
</dbReference>
<comment type="caution">
    <text evidence="5">The sequence shown here is derived from an EMBL/GenBank/DDBJ whole genome shotgun (WGS) entry which is preliminary data.</text>
</comment>
<gene>
    <name evidence="5" type="primary">sufC</name>
    <name evidence="5" type="ORF">H9637_09180</name>
</gene>
<dbReference type="NCBIfam" id="TIGR01978">
    <property type="entry name" value="sufC"/>
    <property type="match status" value="1"/>
</dbReference>
<dbReference type="InterPro" id="IPR003439">
    <property type="entry name" value="ABC_transporter-like_ATP-bd"/>
</dbReference>
<comment type="similarity">
    <text evidence="1">Belongs to the ABC transporter superfamily. Ycf16 family.</text>
</comment>
<evidence type="ECO:0000313" key="6">
    <source>
        <dbReference type="Proteomes" id="UP000627166"/>
    </source>
</evidence>
<dbReference type="CDD" id="cd03217">
    <property type="entry name" value="ABC_FeS_Assembly"/>
    <property type="match status" value="1"/>
</dbReference>
<organism evidence="5 6">
    <name type="scientific">Clostridium faecium</name>
    <dbReference type="NCBI Taxonomy" id="2762223"/>
    <lineage>
        <taxon>Bacteria</taxon>
        <taxon>Bacillati</taxon>
        <taxon>Bacillota</taxon>
        <taxon>Clostridia</taxon>
        <taxon>Eubacteriales</taxon>
        <taxon>Clostridiaceae</taxon>
        <taxon>Clostridium</taxon>
    </lineage>
</organism>
<name>A0ABR8YSH0_9CLOT</name>
<dbReference type="PANTHER" id="PTHR43204:SF1">
    <property type="entry name" value="ABC TRANSPORTER I FAMILY MEMBER 6, CHLOROPLASTIC"/>
    <property type="match status" value="1"/>
</dbReference>
<keyword evidence="2" id="KW-0547">Nucleotide-binding</keyword>
<dbReference type="SMART" id="SM00382">
    <property type="entry name" value="AAA"/>
    <property type="match status" value="1"/>
</dbReference>
<dbReference type="Proteomes" id="UP000627166">
    <property type="component" value="Unassembled WGS sequence"/>
</dbReference>
<dbReference type="RefSeq" id="WP_191740174.1">
    <property type="nucleotide sequence ID" value="NZ_JACSQB010000064.1"/>
</dbReference>
<evidence type="ECO:0000256" key="1">
    <source>
        <dbReference type="ARBA" id="ARBA00006216"/>
    </source>
</evidence>
<evidence type="ECO:0000259" key="4">
    <source>
        <dbReference type="PROSITE" id="PS50893"/>
    </source>
</evidence>
<evidence type="ECO:0000256" key="3">
    <source>
        <dbReference type="ARBA" id="ARBA00022840"/>
    </source>
</evidence>
<evidence type="ECO:0000313" key="5">
    <source>
        <dbReference type="EMBL" id="MBD8047203.1"/>
    </source>
</evidence>
<dbReference type="PROSITE" id="PS00211">
    <property type="entry name" value="ABC_TRANSPORTER_1"/>
    <property type="match status" value="1"/>
</dbReference>
<evidence type="ECO:0000256" key="2">
    <source>
        <dbReference type="ARBA" id="ARBA00022741"/>
    </source>
</evidence>
<reference evidence="5 6" key="1">
    <citation type="submission" date="2020-08" db="EMBL/GenBank/DDBJ databases">
        <title>A Genomic Blueprint of the Chicken Gut Microbiome.</title>
        <authorList>
            <person name="Gilroy R."/>
            <person name="Ravi A."/>
            <person name="Getino M."/>
            <person name="Pursley I."/>
            <person name="Horton D.L."/>
            <person name="Alikhan N.-F."/>
            <person name="Baker D."/>
            <person name="Gharbi K."/>
            <person name="Hall N."/>
            <person name="Watson M."/>
            <person name="Adriaenssens E.M."/>
            <person name="Foster-Nyarko E."/>
            <person name="Jarju S."/>
            <person name="Secka A."/>
            <person name="Antonio M."/>
            <person name="Oren A."/>
            <person name="Chaudhuri R."/>
            <person name="La Ragione R.M."/>
            <person name="Hildebrand F."/>
            <person name="Pallen M.J."/>
        </authorList>
    </citation>
    <scope>NUCLEOTIDE SEQUENCE [LARGE SCALE GENOMIC DNA]</scope>
    <source>
        <strain evidence="5 6">N37</strain>
    </source>
</reference>